<accession>A0A7Y9IUT6</accession>
<dbReference type="RefSeq" id="WP_179587088.1">
    <property type="nucleotide sequence ID" value="NZ_JACBYR010000001.1"/>
</dbReference>
<evidence type="ECO:0000313" key="2">
    <source>
        <dbReference type="Proteomes" id="UP000542125"/>
    </source>
</evidence>
<dbReference type="AlphaFoldDB" id="A0A7Y9IUT6"/>
<evidence type="ECO:0000313" key="1">
    <source>
        <dbReference type="EMBL" id="NYE83436.1"/>
    </source>
</evidence>
<organism evidence="1 2">
    <name type="scientific">Pigmentiphaga litoralis</name>
    <dbReference type="NCBI Taxonomy" id="516702"/>
    <lineage>
        <taxon>Bacteria</taxon>
        <taxon>Pseudomonadati</taxon>
        <taxon>Pseudomonadota</taxon>
        <taxon>Betaproteobacteria</taxon>
        <taxon>Burkholderiales</taxon>
        <taxon>Alcaligenaceae</taxon>
        <taxon>Pigmentiphaga</taxon>
    </lineage>
</organism>
<sequence>MLGQGETDLALGHDAVRTRLAGFQKRWGVDGYRLVRVLPQPESRAVGVRPDESILVLDLTYLHAPLFPGIQQVLKRVVLPSGNDGYTDAARQAGLVVIRRDMAMPIHKK</sequence>
<reference evidence="1 2" key="1">
    <citation type="submission" date="2020-07" db="EMBL/GenBank/DDBJ databases">
        <title>Genomic Encyclopedia of Type Strains, Phase IV (KMG-V): Genome sequencing to study the core and pangenomes of soil and plant-associated prokaryotes.</title>
        <authorList>
            <person name="Whitman W."/>
        </authorList>
    </citation>
    <scope>NUCLEOTIDE SEQUENCE [LARGE SCALE GENOMIC DNA]</scope>
    <source>
        <strain evidence="1 2">SAS40</strain>
    </source>
</reference>
<protein>
    <submittedName>
        <fullName evidence="1">Uncharacterized protein</fullName>
    </submittedName>
</protein>
<keyword evidence="2" id="KW-1185">Reference proteome</keyword>
<proteinExistence type="predicted"/>
<dbReference type="Proteomes" id="UP000542125">
    <property type="component" value="Unassembled WGS sequence"/>
</dbReference>
<comment type="caution">
    <text evidence="1">The sequence shown here is derived from an EMBL/GenBank/DDBJ whole genome shotgun (WGS) entry which is preliminary data.</text>
</comment>
<gene>
    <name evidence="1" type="ORF">FHW18_002707</name>
</gene>
<name>A0A7Y9IUT6_9BURK</name>
<dbReference type="EMBL" id="JACBYR010000001">
    <property type="protein sequence ID" value="NYE83436.1"/>
    <property type="molecule type" value="Genomic_DNA"/>
</dbReference>